<protein>
    <submittedName>
        <fullName evidence="1">Uncharacterized protein</fullName>
    </submittedName>
</protein>
<name>A0A402AC07_9CHLR</name>
<comment type="caution">
    <text evidence="1">The sequence shown here is derived from an EMBL/GenBank/DDBJ whole genome shotgun (WGS) entry which is preliminary data.</text>
</comment>
<proteinExistence type="predicted"/>
<reference evidence="2" key="1">
    <citation type="submission" date="2018-12" db="EMBL/GenBank/DDBJ databases">
        <title>Tengunoibacter tsumagoiensis gen. nov., sp. nov., Dictyobacter kobayashii sp. nov., D. alpinus sp. nov., and D. joshuensis sp. nov. and description of Dictyobacteraceae fam. nov. within the order Ktedonobacterales isolated from Tengu-no-mugimeshi.</title>
        <authorList>
            <person name="Wang C.M."/>
            <person name="Zheng Y."/>
            <person name="Sakai Y."/>
            <person name="Toyoda A."/>
            <person name="Minakuchi Y."/>
            <person name="Abe K."/>
            <person name="Yokota A."/>
            <person name="Yabe S."/>
        </authorList>
    </citation>
    <scope>NUCLEOTIDE SEQUENCE [LARGE SCALE GENOMIC DNA]</scope>
    <source>
        <strain evidence="2">Uno11</strain>
    </source>
</reference>
<organism evidence="1 2">
    <name type="scientific">Dictyobacter kobayashii</name>
    <dbReference type="NCBI Taxonomy" id="2014872"/>
    <lineage>
        <taxon>Bacteria</taxon>
        <taxon>Bacillati</taxon>
        <taxon>Chloroflexota</taxon>
        <taxon>Ktedonobacteria</taxon>
        <taxon>Ktedonobacterales</taxon>
        <taxon>Dictyobacteraceae</taxon>
        <taxon>Dictyobacter</taxon>
    </lineage>
</organism>
<accession>A0A402AC07</accession>
<evidence type="ECO:0000313" key="1">
    <source>
        <dbReference type="EMBL" id="GCE16623.1"/>
    </source>
</evidence>
<dbReference type="AlphaFoldDB" id="A0A402AC07"/>
<dbReference type="Proteomes" id="UP000287188">
    <property type="component" value="Unassembled WGS sequence"/>
</dbReference>
<sequence length="71" mass="7560">MPVGEREGQARRLVERMALLWQAALLVQHGHPAVADAFCAARLAEDGGRAFGTIPTGVALDPILSRARPSI</sequence>
<dbReference type="EMBL" id="BIFS01000001">
    <property type="protein sequence ID" value="GCE16623.1"/>
    <property type="molecule type" value="Genomic_DNA"/>
</dbReference>
<keyword evidence="2" id="KW-1185">Reference proteome</keyword>
<gene>
    <name evidence="1" type="ORF">KDK_04230</name>
</gene>
<evidence type="ECO:0000313" key="2">
    <source>
        <dbReference type="Proteomes" id="UP000287188"/>
    </source>
</evidence>